<reference evidence="5 6" key="1">
    <citation type="submission" date="2019-12" db="EMBL/GenBank/DDBJ databases">
        <title>The complete genome of the thermophilic, anoxygenic phototrophic gammaproteobacterium Thermochromatium tepidum.</title>
        <authorList>
            <person name="Sattley W.M."/>
            <person name="Swingley W.D."/>
            <person name="Burchell B.M."/>
            <person name="Gurbani S.A."/>
            <person name="Kujawa C.M."/>
            <person name="Nuccio D.A."/>
            <person name="Schladweiler J."/>
            <person name="Shaffer K.N."/>
            <person name="Stokes L.M."/>
            <person name="Touchman J.W."/>
            <person name="Blankenship R.E."/>
            <person name="Madigan M.T."/>
        </authorList>
    </citation>
    <scope>NUCLEOTIDE SEQUENCE [LARGE SCALE GENOMIC DNA]</scope>
    <source>
        <strain evidence="5 6">ATCC 43061</strain>
    </source>
</reference>
<feature type="binding site" evidence="3">
    <location>
        <position position="30"/>
    </location>
    <ligand>
        <name>Zn(2+)</name>
        <dbReference type="ChEBI" id="CHEBI:29105"/>
    </ligand>
</feature>
<dbReference type="GO" id="GO:0006355">
    <property type="term" value="P:regulation of DNA-templated transcription"/>
    <property type="evidence" value="ECO:0007669"/>
    <property type="project" value="InterPro"/>
</dbReference>
<keyword evidence="2 3" id="KW-0862">Zinc</keyword>
<dbReference type="GO" id="GO:0008270">
    <property type="term" value="F:zinc ion binding"/>
    <property type="evidence" value="ECO:0007669"/>
    <property type="project" value="UniProtKB-UniRule"/>
</dbReference>
<dbReference type="PANTHER" id="PTHR36150">
    <property type="entry name" value="DNA GYRASE INHIBITOR YACG"/>
    <property type="match status" value="1"/>
</dbReference>
<dbReference type="OrthoDB" id="9809663at2"/>
<dbReference type="InterPro" id="IPR013088">
    <property type="entry name" value="Znf_NHR/GATA"/>
</dbReference>
<dbReference type="PANTHER" id="PTHR36150:SF1">
    <property type="entry name" value="DNA GYRASE INHIBITOR YACG"/>
    <property type="match status" value="1"/>
</dbReference>
<accession>A0A6I6E5C8</accession>
<evidence type="ECO:0000256" key="3">
    <source>
        <dbReference type="HAMAP-Rule" id="MF_00649"/>
    </source>
</evidence>
<protein>
    <recommendedName>
        <fullName evidence="3">DNA gyrase inhibitor YacG</fullName>
    </recommendedName>
</protein>
<dbReference type="Proteomes" id="UP000426424">
    <property type="component" value="Chromosome"/>
</dbReference>
<proteinExistence type="inferred from homology"/>
<dbReference type="KEGG" id="ttp:E6P07_02065"/>
<evidence type="ECO:0000256" key="1">
    <source>
        <dbReference type="ARBA" id="ARBA00022723"/>
    </source>
</evidence>
<comment type="similarity">
    <text evidence="3">Belongs to the DNA gyrase inhibitor YacG family.</text>
</comment>
<keyword evidence="6" id="KW-1185">Reference proteome</keyword>
<dbReference type="InterPro" id="IPR005584">
    <property type="entry name" value="DNA_gyrase_inhibitor_YacG"/>
</dbReference>
<dbReference type="AlphaFoldDB" id="A0A6I6E5C8"/>
<name>A0A6I6E5C8_THETI</name>
<feature type="binding site" evidence="3">
    <location>
        <position position="10"/>
    </location>
    <ligand>
        <name>Zn(2+)</name>
        <dbReference type="ChEBI" id="CHEBI:29105"/>
    </ligand>
</feature>
<comment type="subunit">
    <text evidence="3">Interacts with GyrB.</text>
</comment>
<dbReference type="Gene3D" id="3.30.50.10">
    <property type="entry name" value="Erythroid Transcription Factor GATA-1, subunit A"/>
    <property type="match status" value="1"/>
</dbReference>
<comment type="function">
    <text evidence="3">Inhibits all the catalytic activities of DNA gyrase by preventing its interaction with DNA. Acts by binding directly to the C-terminal domain of GyrB, which probably disrupts DNA binding by the gyrase.</text>
</comment>
<dbReference type="HAMAP" id="MF_00649">
    <property type="entry name" value="DNA_gyrase_inhibitor_YacG"/>
    <property type="match status" value="1"/>
</dbReference>
<dbReference type="Pfam" id="PF03884">
    <property type="entry name" value="YacG"/>
    <property type="match status" value="1"/>
</dbReference>
<dbReference type="GO" id="GO:0008657">
    <property type="term" value="F:DNA topoisomerase type II (double strand cut, ATP-hydrolyzing) inhibitor activity"/>
    <property type="evidence" value="ECO:0007669"/>
    <property type="project" value="UniProtKB-UniRule"/>
</dbReference>
<dbReference type="EMBL" id="CP039268">
    <property type="protein sequence ID" value="QGU31873.1"/>
    <property type="molecule type" value="Genomic_DNA"/>
</dbReference>
<sequence>MVKTVSCPHCGKSVPWTPDSRWRPFCSERCRLIDLGDWLEERHRLGETLDTAPDPAPREDEVAQVRH</sequence>
<feature type="binding site" evidence="3">
    <location>
        <position position="26"/>
    </location>
    <ligand>
        <name>Zn(2+)</name>
        <dbReference type="ChEBI" id="CHEBI:29105"/>
    </ligand>
</feature>
<evidence type="ECO:0000313" key="5">
    <source>
        <dbReference type="EMBL" id="QGU31873.1"/>
    </source>
</evidence>
<evidence type="ECO:0000313" key="6">
    <source>
        <dbReference type="Proteomes" id="UP000426424"/>
    </source>
</evidence>
<feature type="region of interest" description="Disordered" evidence="4">
    <location>
        <begin position="46"/>
        <end position="67"/>
    </location>
</feature>
<organism evidence="5 6">
    <name type="scientific">Thermochromatium tepidum ATCC 43061</name>
    <dbReference type="NCBI Taxonomy" id="316276"/>
    <lineage>
        <taxon>Bacteria</taxon>
        <taxon>Pseudomonadati</taxon>
        <taxon>Pseudomonadota</taxon>
        <taxon>Gammaproteobacteria</taxon>
        <taxon>Chromatiales</taxon>
        <taxon>Chromatiaceae</taxon>
        <taxon>Thermochromatium</taxon>
    </lineage>
</organism>
<gene>
    <name evidence="3 5" type="primary">yacG</name>
    <name evidence="5" type="ORF">E6P07_02065</name>
</gene>
<keyword evidence="1 3" id="KW-0479">Metal-binding</keyword>
<evidence type="ECO:0000256" key="2">
    <source>
        <dbReference type="ARBA" id="ARBA00022833"/>
    </source>
</evidence>
<comment type="cofactor">
    <cofactor evidence="3">
        <name>Zn(2+)</name>
        <dbReference type="ChEBI" id="CHEBI:29105"/>
    </cofactor>
    <text evidence="3">Binds 1 zinc ion.</text>
</comment>
<feature type="compositionally biased region" description="Basic and acidic residues" evidence="4">
    <location>
        <begin position="56"/>
        <end position="67"/>
    </location>
</feature>
<evidence type="ECO:0000256" key="4">
    <source>
        <dbReference type="SAM" id="MobiDB-lite"/>
    </source>
</evidence>
<dbReference type="SUPFAM" id="SSF57716">
    <property type="entry name" value="Glucocorticoid receptor-like (DNA-binding domain)"/>
    <property type="match status" value="1"/>
</dbReference>
<feature type="binding site" evidence="3">
    <location>
        <position position="7"/>
    </location>
    <ligand>
        <name>Zn(2+)</name>
        <dbReference type="ChEBI" id="CHEBI:29105"/>
    </ligand>
</feature>
<dbReference type="RefSeq" id="WP_153974072.1">
    <property type="nucleotide sequence ID" value="NZ_CP039268.1"/>
</dbReference>